<keyword evidence="5" id="KW-1185">Reference proteome</keyword>
<dbReference type="AlphaFoldDB" id="A0A4P8HLE4"/>
<evidence type="ECO:0000313" key="5">
    <source>
        <dbReference type="Proteomes" id="UP000298763"/>
    </source>
</evidence>
<keyword evidence="2" id="KW-1133">Transmembrane helix</keyword>
<keyword evidence="2" id="KW-0472">Membrane</keyword>
<gene>
    <name evidence="4" type="ORF">FCL38_04340</name>
    <name evidence="3" type="ORF">FHS02_000465</name>
</gene>
<name>A0A4P8HLE4_9BURK</name>
<evidence type="ECO:0000313" key="6">
    <source>
        <dbReference type="Proteomes" id="UP000584325"/>
    </source>
</evidence>
<keyword evidence="2" id="KW-0812">Transmembrane</keyword>
<protein>
    <submittedName>
        <fullName evidence="3">Membrane protein implicated in regulation of membrane protease activity</fullName>
    </submittedName>
</protein>
<evidence type="ECO:0000256" key="2">
    <source>
        <dbReference type="SAM" id="Phobius"/>
    </source>
</evidence>
<keyword evidence="3" id="KW-0378">Hydrolase</keyword>
<sequence length="90" mass="10510">MLIVALAWIYVVLLMSVTEPTIVAGVMTFLLYCIIPLAILLYVTGGFRRIGQRRRLQRARREQHKQQQQQQEQQELAKRQSESDQATREP</sequence>
<evidence type="ECO:0000313" key="3">
    <source>
        <dbReference type="EMBL" id="MBB3219678.1"/>
    </source>
</evidence>
<proteinExistence type="predicted"/>
<feature type="transmembrane region" description="Helical" evidence="2">
    <location>
        <begin position="28"/>
        <end position="51"/>
    </location>
</feature>
<dbReference type="EMBL" id="CP040017">
    <property type="protein sequence ID" value="QCP09736.1"/>
    <property type="molecule type" value="Genomic_DNA"/>
</dbReference>
<reference evidence="4 5" key="1">
    <citation type="submission" date="2019-05" db="EMBL/GenBank/DDBJ databases">
        <title>Draft Genome Sequences of Six Type Strains of the Genus Massilia.</title>
        <authorList>
            <person name="Miess H."/>
            <person name="Frediansyhah A."/>
            <person name="Gross H."/>
        </authorList>
    </citation>
    <scope>NUCLEOTIDE SEQUENCE [LARGE SCALE GENOMIC DNA]</scope>
    <source>
        <strain evidence="4 5">DSMZ 26121</strain>
    </source>
</reference>
<dbReference type="GO" id="GO:0008233">
    <property type="term" value="F:peptidase activity"/>
    <property type="evidence" value="ECO:0007669"/>
    <property type="project" value="UniProtKB-KW"/>
</dbReference>
<dbReference type="RefSeq" id="WP_137312623.1">
    <property type="nucleotide sequence ID" value="NZ_CP040017.1"/>
</dbReference>
<reference evidence="3 6" key="2">
    <citation type="submission" date="2020-08" db="EMBL/GenBank/DDBJ databases">
        <title>Genomic Encyclopedia of Type Strains, Phase III (KMG-III): the genomes of soil and plant-associated and newly described type strains.</title>
        <authorList>
            <person name="Whitman W."/>
        </authorList>
    </citation>
    <scope>NUCLEOTIDE SEQUENCE [LARGE SCALE GENOMIC DNA]</scope>
    <source>
        <strain evidence="3 6">CECT 7753</strain>
    </source>
</reference>
<dbReference type="OrthoDB" id="8565731at2"/>
<dbReference type="Proteomes" id="UP000298763">
    <property type="component" value="Chromosome"/>
</dbReference>
<evidence type="ECO:0000256" key="1">
    <source>
        <dbReference type="SAM" id="MobiDB-lite"/>
    </source>
</evidence>
<dbReference type="EMBL" id="JACHXS010000001">
    <property type="protein sequence ID" value="MBB3219678.1"/>
    <property type="molecule type" value="Genomic_DNA"/>
</dbReference>
<feature type="compositionally biased region" description="Basic and acidic residues" evidence="1">
    <location>
        <begin position="75"/>
        <end position="90"/>
    </location>
</feature>
<evidence type="ECO:0000313" key="4">
    <source>
        <dbReference type="EMBL" id="QCP09736.1"/>
    </source>
</evidence>
<organism evidence="3 6">
    <name type="scientific">Pseudoduganella umbonata</name>
    <dbReference type="NCBI Taxonomy" id="864828"/>
    <lineage>
        <taxon>Bacteria</taxon>
        <taxon>Pseudomonadati</taxon>
        <taxon>Pseudomonadota</taxon>
        <taxon>Betaproteobacteria</taxon>
        <taxon>Burkholderiales</taxon>
        <taxon>Oxalobacteraceae</taxon>
        <taxon>Telluria group</taxon>
        <taxon>Pseudoduganella</taxon>
    </lineage>
</organism>
<dbReference type="Proteomes" id="UP000584325">
    <property type="component" value="Unassembled WGS sequence"/>
</dbReference>
<dbReference type="GO" id="GO:0006508">
    <property type="term" value="P:proteolysis"/>
    <property type="evidence" value="ECO:0007669"/>
    <property type="project" value="UniProtKB-KW"/>
</dbReference>
<feature type="region of interest" description="Disordered" evidence="1">
    <location>
        <begin position="58"/>
        <end position="90"/>
    </location>
</feature>
<accession>A0A4P8HLE4</accession>
<keyword evidence="3" id="KW-0645">Protease</keyword>